<protein>
    <submittedName>
        <fullName evidence="7">Pirin</fullName>
    </submittedName>
</protein>
<evidence type="ECO:0000256" key="1">
    <source>
        <dbReference type="ARBA" id="ARBA00008416"/>
    </source>
</evidence>
<evidence type="ECO:0000256" key="3">
    <source>
        <dbReference type="RuleBase" id="RU003457"/>
    </source>
</evidence>
<comment type="caution">
    <text evidence="7">The sequence shown here is derived from an EMBL/GenBank/DDBJ whole genome shotgun (WGS) entry which is preliminary data.</text>
</comment>
<feature type="binding site" evidence="2">
    <location>
        <position position="117"/>
    </location>
    <ligand>
        <name>Fe cation</name>
        <dbReference type="ChEBI" id="CHEBI:24875"/>
    </ligand>
</feature>
<dbReference type="PANTHER" id="PTHR13903">
    <property type="entry name" value="PIRIN-RELATED"/>
    <property type="match status" value="1"/>
</dbReference>
<dbReference type="Pfam" id="PF02678">
    <property type="entry name" value="Pirin"/>
    <property type="match status" value="1"/>
</dbReference>
<feature type="binding site" evidence="2">
    <location>
        <position position="119"/>
    </location>
    <ligand>
        <name>Fe cation</name>
        <dbReference type="ChEBI" id="CHEBI:24875"/>
    </ligand>
</feature>
<evidence type="ECO:0000313" key="7">
    <source>
        <dbReference type="EMBL" id="PAY22615.1"/>
    </source>
</evidence>
<dbReference type="PANTHER" id="PTHR13903:SF8">
    <property type="entry name" value="PIRIN"/>
    <property type="match status" value="1"/>
</dbReference>
<comment type="cofactor">
    <cofactor evidence="2">
        <name>Fe cation</name>
        <dbReference type="ChEBI" id="CHEBI:24875"/>
    </cofactor>
    <text evidence="2">Binds 1 Fe cation per subunit.</text>
</comment>
<dbReference type="InterPro" id="IPR012093">
    <property type="entry name" value="Pirin"/>
</dbReference>
<dbReference type="EMBL" id="NTGA01000022">
    <property type="protein sequence ID" value="PAY22615.1"/>
    <property type="molecule type" value="Genomic_DNA"/>
</dbReference>
<feature type="domain" description="Pirin C-terminal" evidence="6">
    <location>
        <begin position="207"/>
        <end position="304"/>
    </location>
</feature>
<feature type="region of interest" description="Disordered" evidence="4">
    <location>
        <begin position="317"/>
        <end position="337"/>
    </location>
</feature>
<dbReference type="GO" id="GO:0046872">
    <property type="term" value="F:metal ion binding"/>
    <property type="evidence" value="ECO:0007669"/>
    <property type="project" value="UniProtKB-KW"/>
</dbReference>
<feature type="binding site" evidence="2">
    <location>
        <position position="73"/>
    </location>
    <ligand>
        <name>Fe cation</name>
        <dbReference type="ChEBI" id="CHEBI:24875"/>
    </ligand>
</feature>
<evidence type="ECO:0000256" key="4">
    <source>
        <dbReference type="SAM" id="MobiDB-lite"/>
    </source>
</evidence>
<evidence type="ECO:0000259" key="6">
    <source>
        <dbReference type="Pfam" id="PF05726"/>
    </source>
</evidence>
<dbReference type="InterPro" id="IPR014710">
    <property type="entry name" value="RmlC-like_jellyroll"/>
</dbReference>
<dbReference type="InterPro" id="IPR011051">
    <property type="entry name" value="RmlC_Cupin_sf"/>
</dbReference>
<gene>
    <name evidence="7" type="ORF">CEY15_12975</name>
</gene>
<dbReference type="Pfam" id="PF05726">
    <property type="entry name" value="Pirin_C"/>
    <property type="match status" value="1"/>
</dbReference>
<dbReference type="OrthoDB" id="321327at2"/>
<comment type="similarity">
    <text evidence="1 3">Belongs to the pirin family.</text>
</comment>
<feature type="binding site" evidence="2">
    <location>
        <position position="75"/>
    </location>
    <ligand>
        <name>Fe cation</name>
        <dbReference type="ChEBI" id="CHEBI:24875"/>
    </ligand>
</feature>
<dbReference type="SUPFAM" id="SSF51182">
    <property type="entry name" value="RmlC-like cupins"/>
    <property type="match status" value="1"/>
</dbReference>
<evidence type="ECO:0000313" key="8">
    <source>
        <dbReference type="Proteomes" id="UP000218810"/>
    </source>
</evidence>
<keyword evidence="2" id="KW-0479">Metal-binding</keyword>
<evidence type="ECO:0000259" key="5">
    <source>
        <dbReference type="Pfam" id="PF02678"/>
    </source>
</evidence>
<dbReference type="InterPro" id="IPR003829">
    <property type="entry name" value="Pirin_N_dom"/>
</dbReference>
<sequence>MSAIRQVVPLGAQWPGVDPFLFAVHHRDEFPPADGRTMRPAASLEGRSIGGDFSGKDGWSMYHGSEVPGFPQHPHRGFETVTVVLDGVVDHSDSLGAAARFGHGDTQWLTAGAGISHSEMFPLLDPDAPNTMELFQIWLNLAPEDKSAEPYFDMFWSEDTPVVVRGEKGSAARFRVIAGEIDGVRALDPPPHSWAARPDSHLAIWIVTLDAGVSTELPAFDPSATRVLYNYGGDLTVDTQRLGYDAAVLAPETVTVTAGPDGAAFLVLQARPIGAPVVQQGPFVGTTRQDIVTAMEEYRAGVFGAWHLERNDPVHPHEETRFARYPDGSERRPVGSR</sequence>
<keyword evidence="2" id="KW-0408">Iron</keyword>
<name>A0A2A2WN81_9ACTN</name>
<organism evidence="7 8">
    <name type="scientific">Dietzia natronolimnaea</name>
    <dbReference type="NCBI Taxonomy" id="161920"/>
    <lineage>
        <taxon>Bacteria</taxon>
        <taxon>Bacillati</taxon>
        <taxon>Actinomycetota</taxon>
        <taxon>Actinomycetes</taxon>
        <taxon>Mycobacteriales</taxon>
        <taxon>Dietziaceae</taxon>
        <taxon>Dietzia</taxon>
    </lineage>
</organism>
<proteinExistence type="inferred from homology"/>
<accession>A0A2A2WN81</accession>
<reference evidence="8" key="1">
    <citation type="submission" date="2017-09" db="EMBL/GenBank/DDBJ databases">
        <authorList>
            <person name="Zhang Y."/>
            <person name="Huang X."/>
            <person name="Liu J."/>
            <person name="Lu L."/>
            <person name="Peng K."/>
        </authorList>
    </citation>
    <scope>NUCLEOTIDE SEQUENCE [LARGE SCALE GENOMIC DNA]</scope>
    <source>
        <strain evidence="8">S-XJ-1</strain>
    </source>
</reference>
<dbReference type="PIRSF" id="PIRSF006232">
    <property type="entry name" value="Pirin"/>
    <property type="match status" value="1"/>
</dbReference>
<dbReference type="AlphaFoldDB" id="A0A2A2WN81"/>
<evidence type="ECO:0000256" key="2">
    <source>
        <dbReference type="PIRSR" id="PIRSR006232-1"/>
    </source>
</evidence>
<keyword evidence="8" id="KW-1185">Reference proteome</keyword>
<dbReference type="InterPro" id="IPR008778">
    <property type="entry name" value="Pirin_C_dom"/>
</dbReference>
<feature type="domain" description="Pirin N-terminal" evidence="5">
    <location>
        <begin position="63"/>
        <end position="139"/>
    </location>
</feature>
<dbReference type="RefSeq" id="WP_095718802.1">
    <property type="nucleotide sequence ID" value="NZ_NTGA01000022.1"/>
</dbReference>
<dbReference type="Gene3D" id="2.60.120.10">
    <property type="entry name" value="Jelly Rolls"/>
    <property type="match status" value="2"/>
</dbReference>
<dbReference type="Proteomes" id="UP000218810">
    <property type="component" value="Unassembled WGS sequence"/>
</dbReference>